<dbReference type="SMART" id="SM00720">
    <property type="entry name" value="calpain_III"/>
    <property type="match status" value="1"/>
</dbReference>
<dbReference type="Gene3D" id="3.90.70.10">
    <property type="entry name" value="Cysteine proteinases"/>
    <property type="match status" value="1"/>
</dbReference>
<name>A0ABR1FX27_AURAN</name>
<evidence type="ECO:0000256" key="6">
    <source>
        <dbReference type="PROSITE-ProRule" id="PRU00239"/>
    </source>
</evidence>
<evidence type="ECO:0000256" key="4">
    <source>
        <dbReference type="ARBA" id="ARBA00022807"/>
    </source>
</evidence>
<dbReference type="InterPro" id="IPR011992">
    <property type="entry name" value="EF-hand-dom_pair"/>
</dbReference>
<keyword evidence="3" id="KW-0378">Hydrolase</keyword>
<keyword evidence="4" id="KW-0788">Thiol protease</keyword>
<feature type="coiled-coil region" evidence="7">
    <location>
        <begin position="698"/>
        <end position="728"/>
    </location>
</feature>
<dbReference type="InterPro" id="IPR018247">
    <property type="entry name" value="EF_Hand_1_Ca_BS"/>
</dbReference>
<evidence type="ECO:0000256" key="2">
    <source>
        <dbReference type="ARBA" id="ARBA00022670"/>
    </source>
</evidence>
<dbReference type="InterPro" id="IPR022683">
    <property type="entry name" value="Calpain_III"/>
</dbReference>
<dbReference type="PROSITE" id="PS50222">
    <property type="entry name" value="EF_HAND_2"/>
    <property type="match status" value="1"/>
</dbReference>
<evidence type="ECO:0000313" key="11">
    <source>
        <dbReference type="Proteomes" id="UP001363151"/>
    </source>
</evidence>
<evidence type="ECO:0000259" key="9">
    <source>
        <dbReference type="PROSITE" id="PS50222"/>
    </source>
</evidence>
<dbReference type="Gene3D" id="1.10.238.10">
    <property type="entry name" value="EF-hand"/>
    <property type="match status" value="1"/>
</dbReference>
<comment type="caution">
    <text evidence="6">Lacks conserved residue(s) required for the propagation of feature annotation.</text>
</comment>
<dbReference type="PROSITE" id="PS00018">
    <property type="entry name" value="EF_HAND_1"/>
    <property type="match status" value="1"/>
</dbReference>
<dbReference type="InterPro" id="IPR001300">
    <property type="entry name" value="Peptidase_C2_calpain_cat"/>
</dbReference>
<evidence type="ECO:0000259" key="8">
    <source>
        <dbReference type="PROSITE" id="PS50203"/>
    </source>
</evidence>
<keyword evidence="2" id="KW-0645">Protease</keyword>
<feature type="domain" description="EF-hand" evidence="9">
    <location>
        <begin position="58"/>
        <end position="93"/>
    </location>
</feature>
<comment type="similarity">
    <text evidence="1">Belongs to the peptidase C2 family.</text>
</comment>
<dbReference type="PANTHER" id="PTHR10183:SF379">
    <property type="entry name" value="CALPAIN-5"/>
    <property type="match status" value="1"/>
</dbReference>
<protein>
    <submittedName>
        <fullName evidence="10">Calcium-dependent cysteine-type endopeptidase</fullName>
    </submittedName>
</protein>
<dbReference type="Pfam" id="PF00648">
    <property type="entry name" value="Peptidase_C2"/>
    <property type="match status" value="1"/>
</dbReference>
<dbReference type="SUPFAM" id="SSF49758">
    <property type="entry name" value="Calpain large subunit, middle domain (domain III)"/>
    <property type="match status" value="1"/>
</dbReference>
<evidence type="ECO:0000256" key="1">
    <source>
        <dbReference type="ARBA" id="ARBA00007623"/>
    </source>
</evidence>
<dbReference type="InterPro" id="IPR038765">
    <property type="entry name" value="Papain-like_cys_pep_sf"/>
</dbReference>
<keyword evidence="7" id="KW-0175">Coiled coil</keyword>
<accession>A0ABR1FX27</accession>
<evidence type="ECO:0000256" key="5">
    <source>
        <dbReference type="ARBA" id="ARBA00022837"/>
    </source>
</evidence>
<comment type="caution">
    <text evidence="10">The sequence shown here is derived from an EMBL/GenBank/DDBJ whole genome shotgun (WGS) entry which is preliminary data.</text>
</comment>
<keyword evidence="5" id="KW-0106">Calcium</keyword>
<keyword evidence="11" id="KW-1185">Reference proteome</keyword>
<dbReference type="PRINTS" id="PR00704">
    <property type="entry name" value="CALPAIN"/>
</dbReference>
<dbReference type="SUPFAM" id="SSF54001">
    <property type="entry name" value="Cysteine proteinases"/>
    <property type="match status" value="1"/>
</dbReference>
<proteinExistence type="inferred from homology"/>
<dbReference type="InterPro" id="IPR002048">
    <property type="entry name" value="EF_hand_dom"/>
</dbReference>
<dbReference type="InterPro" id="IPR022682">
    <property type="entry name" value="Calpain_domain_III"/>
</dbReference>
<sequence>MGVRSSTLTGRSVVDERLRRFTAWDDKRVEKMQLAHVHDLGGRLALGPKHFVVLLKLDEEEALPIFHEVFDTDKNGLVDAFEVMSAVIVLSSMPIKRKVDTLHGLFDFNLSGELTIDELTIFFRTVAAGCGKMDDTVKPPRIAQLEEVTRWAFTKAARSTDSDLTKTEFDRFVFTDPAIRHFLEYFDQASSQVLIADGCKWEDPTVFFYDDDAKPPVGLPSPGVSLQLMRPEDFMIATPKLFKDEAEVGKLVQGGLSDVWFLSAVAVLLTNPKKLRELFVQTGQEDPEGRFALQFYRDGCATVVYVDDRVPVDPNRRPCFARTDDPCELWLLLLQKAFAKHHGVYETLKAGSTRDALATLTGGTSTVVDLRGLELEKLWATLKELLEAGMLGVQVDWKPGLRRRPPCGLLAGHAYGVVKILEAGGRGGSKMVKLIDPWVEGLPKGKWTRGSPHWAKHPQVVEDCAYEPNDELGFWLELDEFAATFHEAFSVKTYDPAVWNTQRRGAQFPAAPEGGCFNMNSWVANPQFFLELPNAADLVITLSQGDLDGDLESLGLAVVEYDYGDDKGDVKKVATILTDAVRGVTKDFLKRKEITMALKLPEGRYCIIPMTFKPPRKGGACYVTTKCTSPHVLLNENEILAQEQPTTGQQRVIQRRFNILLDADPGPRVDPQPDIETLAVRQLYHLVGKMWAQAHGLLHEKRKLKDRLSTLMKDAEEAKQEKAKEAEEKA</sequence>
<dbReference type="Gene3D" id="2.60.120.380">
    <property type="match status" value="1"/>
</dbReference>
<evidence type="ECO:0000256" key="3">
    <source>
        <dbReference type="ARBA" id="ARBA00022801"/>
    </source>
</evidence>
<feature type="domain" description="Calpain catalytic" evidence="8">
    <location>
        <begin position="194"/>
        <end position="485"/>
    </location>
</feature>
<evidence type="ECO:0000313" key="10">
    <source>
        <dbReference type="EMBL" id="KAK7240571.1"/>
    </source>
</evidence>
<dbReference type="SUPFAM" id="SSF47473">
    <property type="entry name" value="EF-hand"/>
    <property type="match status" value="1"/>
</dbReference>
<dbReference type="EMBL" id="JBBJCI010000210">
    <property type="protein sequence ID" value="KAK7240571.1"/>
    <property type="molecule type" value="Genomic_DNA"/>
</dbReference>
<dbReference type="PROSITE" id="PS50203">
    <property type="entry name" value="CALPAIN_CAT"/>
    <property type="match status" value="1"/>
</dbReference>
<dbReference type="SMART" id="SM00230">
    <property type="entry name" value="CysPc"/>
    <property type="match status" value="1"/>
</dbReference>
<gene>
    <name evidence="10" type="ORF">SO694_00057155</name>
</gene>
<reference evidence="10 11" key="1">
    <citation type="submission" date="2024-03" db="EMBL/GenBank/DDBJ databases">
        <title>Aureococcus anophagefferens CCMP1851 and Kratosvirus quantuckense: Draft genome of a second virus-susceptible host strain in the model system.</title>
        <authorList>
            <person name="Chase E."/>
            <person name="Truchon A.R."/>
            <person name="Schepens W."/>
            <person name="Wilhelm S.W."/>
        </authorList>
    </citation>
    <scope>NUCLEOTIDE SEQUENCE [LARGE SCALE GENOMIC DNA]</scope>
    <source>
        <strain evidence="10 11">CCMP1851</strain>
    </source>
</reference>
<dbReference type="PANTHER" id="PTHR10183">
    <property type="entry name" value="CALPAIN"/>
    <property type="match status" value="1"/>
</dbReference>
<dbReference type="Pfam" id="PF01067">
    <property type="entry name" value="Calpain_III"/>
    <property type="match status" value="1"/>
</dbReference>
<dbReference type="InterPro" id="IPR036213">
    <property type="entry name" value="Calpain_III_sf"/>
</dbReference>
<evidence type="ECO:0000256" key="7">
    <source>
        <dbReference type="SAM" id="Coils"/>
    </source>
</evidence>
<organism evidence="10 11">
    <name type="scientific">Aureococcus anophagefferens</name>
    <name type="common">Harmful bloom alga</name>
    <dbReference type="NCBI Taxonomy" id="44056"/>
    <lineage>
        <taxon>Eukaryota</taxon>
        <taxon>Sar</taxon>
        <taxon>Stramenopiles</taxon>
        <taxon>Ochrophyta</taxon>
        <taxon>Pelagophyceae</taxon>
        <taxon>Pelagomonadales</taxon>
        <taxon>Pelagomonadaceae</taxon>
        <taxon>Aureococcus</taxon>
    </lineage>
</organism>
<dbReference type="InterPro" id="IPR022684">
    <property type="entry name" value="Calpain_cysteine_protease"/>
</dbReference>
<dbReference type="Proteomes" id="UP001363151">
    <property type="component" value="Unassembled WGS sequence"/>
</dbReference>